<dbReference type="Pfam" id="PF13715">
    <property type="entry name" value="CarbopepD_reg_2"/>
    <property type="match status" value="1"/>
</dbReference>
<dbReference type="InterPro" id="IPR008969">
    <property type="entry name" value="CarboxyPept-like_regulatory"/>
</dbReference>
<dbReference type="GO" id="GO:0009279">
    <property type="term" value="C:cell outer membrane"/>
    <property type="evidence" value="ECO:0007669"/>
    <property type="project" value="UniProtKB-SubCell"/>
</dbReference>
<evidence type="ECO:0000313" key="9">
    <source>
        <dbReference type="EMBL" id="MBT1689123.1"/>
    </source>
</evidence>
<dbReference type="InterPro" id="IPR036942">
    <property type="entry name" value="Beta-barrel_TonB_sf"/>
</dbReference>
<keyword evidence="3 7" id="KW-1134">Transmembrane beta strand</keyword>
<sequence>MMNLLRTLPDCCQVKKRAVVMRLTAILLMGMLSETYATVYSQDVRRIDLHVKEKNFRDVLKEIRSKTNLKFIYKSDWVSEREPMSLDLDSSTITEVLDKLSAPYALDYEVHGTTVIFKKSRRVLTAEPVNIAPARVQQQVTGKIVDESGGALPGASVLIKGSSQGTAADADGNFTLRVNPADVLVFSFVGFESQEITVGTQSVINVTLKGFTSLEEVVVTGYGDVSKRSYTGASQSIEMEDIHVKGVGDVSQMLQGRAAGVSIQNVSGTFGAGPKITIRGASSITGDGKPLWVIDGVVQEDLVNLSLADLVSGNTSTLIGSSVAGLNPNDIESFEILKDASATALYGSRSLNGVIVIKTKRGRRSAPLAVSYAGEFTTRSIPTYDNTDILNSKDNFSVLKELENKGRLDITTISQSRYSGVYGIMANRINTYDAQAGAFLLANTPQARNQFLQTYERANTDWFNTVFKSSVTQNHTIGLSGGGQNNQFYSSIGLYKDPGWTVADKVDRLSVNLRNTFFLQRDAQLTISMLGSYRQQLAPGSFNRSSDDVFGSLTRDFDINPYSYALNTSRTLRPYGDNGELEYYTFNWAPFNILNETDNNYTDVRVQDIKLQTDFQIPLFHNKVQYAFVGAVRYANSVSEHQISENSNVAGAYRADENTVIRDANIFLWNDPDNPTRPPVVVLPEGGLYFRTDNFLRNYYIRNSLTFKETFNTRHEFDAFIGQEVRFVDREETAFEGYGLNYSGGLIPNTDPRIISKVLGETGSYFSLGSPRNPGERAGTTSERTASFFSRLTYGLDGKYFFSFTGNLNASNTQGLRNGKIRWTPTYTFGGKWNIREEGFMQNAGWLTTMNLRASYGLTAIAGTATNTLAVFRSTITQGRRSVDDRESSITIEDLRNNDLTYEKQYETNIGLDMGIINNRINITADVYRRKGFDLFDYVRTAGLGGQDIKLINNANMTTRGIEVSIRTKNIDAGDFHWTSTVNLSAFKQKVTKIESKPTLLDAVDDTGASFIGYPRNSLFSIQFTGLNDKGLPVYNIPDKDKTFDVDFQDTGSSLTTPEGQARGLLSYLKYEGPTDANKAISLQNTFQYKNWSLGFFITASGGNKVRLPVMYGPNSFTDLTMYSKSFVNRWILPGDERYTAVPVIPDSRLIQENEENDIKRAYNAYNFSTQRVADGSYVRLRTVNVAYTVPKAVLSRFYVKSMTISGLVQNPWLIYADDKLNGVDPEFYSSGGVAQPITRQYTLSLNLGF</sequence>
<keyword evidence="2 7" id="KW-0813">Transport</keyword>
<comment type="caution">
    <text evidence="9">The sequence shown here is derived from an EMBL/GenBank/DDBJ whole genome shotgun (WGS) entry which is preliminary data.</text>
</comment>
<reference evidence="9 10" key="1">
    <citation type="submission" date="2021-05" db="EMBL/GenBank/DDBJ databases">
        <title>A Polyphasic approach of four new species of the genus Ohtaekwangia: Ohtaekwangia histidinii sp. nov., Ohtaekwangia cretensis sp. nov., Ohtaekwangia indiensis sp. nov., Ohtaekwangia reichenbachii sp. nov. from diverse environment.</title>
        <authorList>
            <person name="Octaviana S."/>
        </authorList>
    </citation>
    <scope>NUCLEOTIDE SEQUENCE [LARGE SCALE GENOMIC DNA]</scope>
    <source>
        <strain evidence="9 10">PWU37</strain>
    </source>
</reference>
<dbReference type="SUPFAM" id="SSF49464">
    <property type="entry name" value="Carboxypeptidase regulatory domain-like"/>
    <property type="match status" value="1"/>
</dbReference>
<evidence type="ECO:0000256" key="3">
    <source>
        <dbReference type="ARBA" id="ARBA00022452"/>
    </source>
</evidence>
<name>A0AAP2GKJ8_9BACT</name>
<evidence type="ECO:0000256" key="6">
    <source>
        <dbReference type="ARBA" id="ARBA00023237"/>
    </source>
</evidence>
<comment type="subcellular location">
    <subcellularLocation>
        <location evidence="1 7">Cell outer membrane</location>
        <topology evidence="1 7">Multi-pass membrane protein</topology>
    </subcellularLocation>
</comment>
<comment type="similarity">
    <text evidence="7">Belongs to the TonB-dependent receptor family.</text>
</comment>
<evidence type="ECO:0000313" key="10">
    <source>
        <dbReference type="Proteomes" id="UP001319180"/>
    </source>
</evidence>
<dbReference type="AlphaFoldDB" id="A0AAP2GKJ8"/>
<dbReference type="InterPro" id="IPR023997">
    <property type="entry name" value="TonB-dep_OMP_SusC/RagA_CS"/>
</dbReference>
<evidence type="ECO:0000259" key="8">
    <source>
        <dbReference type="Pfam" id="PF07715"/>
    </source>
</evidence>
<dbReference type="InterPro" id="IPR037066">
    <property type="entry name" value="Plug_dom_sf"/>
</dbReference>
<feature type="domain" description="TonB-dependent receptor plug" evidence="8">
    <location>
        <begin position="227"/>
        <end position="354"/>
    </location>
</feature>
<dbReference type="SUPFAM" id="SSF56935">
    <property type="entry name" value="Porins"/>
    <property type="match status" value="1"/>
</dbReference>
<evidence type="ECO:0000256" key="5">
    <source>
        <dbReference type="ARBA" id="ARBA00023136"/>
    </source>
</evidence>
<keyword evidence="4 7" id="KW-0812">Transmembrane</keyword>
<evidence type="ECO:0000256" key="2">
    <source>
        <dbReference type="ARBA" id="ARBA00022448"/>
    </source>
</evidence>
<evidence type="ECO:0000256" key="4">
    <source>
        <dbReference type="ARBA" id="ARBA00022692"/>
    </source>
</evidence>
<keyword evidence="5 7" id="KW-0472">Membrane</keyword>
<dbReference type="Proteomes" id="UP001319180">
    <property type="component" value="Unassembled WGS sequence"/>
</dbReference>
<dbReference type="InterPro" id="IPR039426">
    <property type="entry name" value="TonB-dep_rcpt-like"/>
</dbReference>
<dbReference type="Gene3D" id="2.40.170.20">
    <property type="entry name" value="TonB-dependent receptor, beta-barrel domain"/>
    <property type="match status" value="1"/>
</dbReference>
<dbReference type="Pfam" id="PF07715">
    <property type="entry name" value="Plug"/>
    <property type="match status" value="1"/>
</dbReference>
<accession>A0AAP2GKJ8</accession>
<dbReference type="NCBIfam" id="TIGR04057">
    <property type="entry name" value="SusC_RagA_signa"/>
    <property type="match status" value="1"/>
</dbReference>
<dbReference type="PROSITE" id="PS52016">
    <property type="entry name" value="TONB_DEPENDENT_REC_3"/>
    <property type="match status" value="1"/>
</dbReference>
<dbReference type="EMBL" id="JAHESC010000036">
    <property type="protein sequence ID" value="MBT1689123.1"/>
    <property type="molecule type" value="Genomic_DNA"/>
</dbReference>
<dbReference type="InterPro" id="IPR023996">
    <property type="entry name" value="TonB-dep_OMP_SusC/RagA"/>
</dbReference>
<dbReference type="FunFam" id="2.60.40.1120:FF:000003">
    <property type="entry name" value="Outer membrane protein Omp121"/>
    <property type="match status" value="1"/>
</dbReference>
<dbReference type="InterPro" id="IPR012910">
    <property type="entry name" value="Plug_dom"/>
</dbReference>
<gene>
    <name evidence="9" type="ORF">KK078_21330</name>
</gene>
<keyword evidence="6 7" id="KW-0998">Cell outer membrane</keyword>
<dbReference type="RefSeq" id="WP_254092348.1">
    <property type="nucleotide sequence ID" value="NZ_JAHESC010000036.1"/>
</dbReference>
<proteinExistence type="inferred from homology"/>
<protein>
    <submittedName>
        <fullName evidence="9">SusC/RagA family TonB-linked outer membrane protein</fullName>
    </submittedName>
</protein>
<dbReference type="Gene3D" id="2.170.130.10">
    <property type="entry name" value="TonB-dependent receptor, plug domain"/>
    <property type="match status" value="1"/>
</dbReference>
<evidence type="ECO:0000256" key="1">
    <source>
        <dbReference type="ARBA" id="ARBA00004571"/>
    </source>
</evidence>
<dbReference type="Gene3D" id="2.60.40.1120">
    <property type="entry name" value="Carboxypeptidase-like, regulatory domain"/>
    <property type="match status" value="1"/>
</dbReference>
<organism evidence="9 10">
    <name type="scientific">Dawidia soli</name>
    <dbReference type="NCBI Taxonomy" id="2782352"/>
    <lineage>
        <taxon>Bacteria</taxon>
        <taxon>Pseudomonadati</taxon>
        <taxon>Bacteroidota</taxon>
        <taxon>Cytophagia</taxon>
        <taxon>Cytophagales</taxon>
        <taxon>Chryseotaleaceae</taxon>
        <taxon>Dawidia</taxon>
    </lineage>
</organism>
<dbReference type="NCBIfam" id="TIGR04056">
    <property type="entry name" value="OMP_RagA_SusC"/>
    <property type="match status" value="1"/>
</dbReference>
<evidence type="ECO:0000256" key="7">
    <source>
        <dbReference type="PROSITE-ProRule" id="PRU01360"/>
    </source>
</evidence>
<keyword evidence="10" id="KW-1185">Reference proteome</keyword>